<dbReference type="EMBL" id="HBIV01032627">
    <property type="protein sequence ID" value="CAE0671613.1"/>
    <property type="molecule type" value="Transcribed_RNA"/>
</dbReference>
<dbReference type="Pfam" id="PF13432">
    <property type="entry name" value="TPR_16"/>
    <property type="match status" value="1"/>
</dbReference>
<feature type="repeat" description="TPR" evidence="3">
    <location>
        <begin position="506"/>
        <end position="539"/>
    </location>
</feature>
<dbReference type="AlphaFoldDB" id="A0A7S3Z4K2"/>
<dbReference type="InterPro" id="IPR019734">
    <property type="entry name" value="TPR_rpt"/>
</dbReference>
<dbReference type="PROSITE" id="PS50005">
    <property type="entry name" value="TPR"/>
    <property type="match status" value="1"/>
</dbReference>
<dbReference type="InterPro" id="IPR052004">
    <property type="entry name" value="Dynein_assembly_factor_4"/>
</dbReference>
<keyword evidence="4" id="KW-0175">Coiled coil</keyword>
<sequence length="708" mass="79943">MPISPRYDWSQSPGEVTIRVQLKHVQKAKFRVSASPFFLKVNYAPFILDVDLRHEVVYRDIVVRILPKHVELICPKVEEALWTELEVKGDKKELQARREASIKRAEEAKQKTLAEHKEAKKAAKNAAQKSHWSVQDKHKSAIEELKQKDIDDANQEVVDFAEGYDSKAEDDHLPKSPADLYSSAAAATEPRVKEIWAEVPSREHVIRESGANLPPVRATKKIEVVFSKKAKKGMPLRGDHNSELAEIRKKKKDTSGPLQEQAIFLKDKGDSLFKNGDYLSAIHAYSAAVSKDPEMVQCYSNRAGCHLMLYQNAVKNDDGKMLYHLRSCQSDTSTAIEIINTVEDLELTAAQKKACLMKCFVKRATAYVDLGQLDDALADFGKAREGMGKNPALESKMMRICQWISKRKDSKELRAEAAQHHTDQDYKQAVPLFDTLIGIEPLDPLLRVKRSECYLRTGHAAKCMWDATFALSILDDNSDKDLSQADDGQSLQATIQAAKEKQRLRSRILSLRAGAYALVKDYAKALRDYQAALELFPTHPELQKATDHVSLLIQAKKYANRSTSLFSKRQYYKARGVLTTFLNKIPLPHLHVGVLCNRAACYLATRQYGKCIQDCSRGLQLYEVMSEHKANRLNEEQALEWLRTLHVRRGTAFCWQGSLEKGLDDYEKAMKLEKSRVEGSSESIRLLGEDIAKIRDSLEKSASAISTS</sequence>
<protein>
    <recommendedName>
        <fullName evidence="5">CS domain-containing protein</fullName>
    </recommendedName>
</protein>
<dbReference type="PANTHER" id="PTHR46492">
    <property type="entry name" value="DYNEIN ASSEMBLY FACTOR 4, AXONEMAL"/>
    <property type="match status" value="1"/>
</dbReference>
<dbReference type="InterPro" id="IPR008978">
    <property type="entry name" value="HSP20-like_chaperone"/>
</dbReference>
<dbReference type="GO" id="GO:0036159">
    <property type="term" value="P:inner dynein arm assembly"/>
    <property type="evidence" value="ECO:0007669"/>
    <property type="project" value="TreeGrafter"/>
</dbReference>
<evidence type="ECO:0000256" key="1">
    <source>
        <dbReference type="ARBA" id="ARBA00022737"/>
    </source>
</evidence>
<organism evidence="6">
    <name type="scientific">Lotharella globosa</name>
    <dbReference type="NCBI Taxonomy" id="91324"/>
    <lineage>
        <taxon>Eukaryota</taxon>
        <taxon>Sar</taxon>
        <taxon>Rhizaria</taxon>
        <taxon>Cercozoa</taxon>
        <taxon>Chlorarachniophyceae</taxon>
        <taxon>Lotharella</taxon>
    </lineage>
</organism>
<dbReference type="Pfam" id="PF07719">
    <property type="entry name" value="TPR_2"/>
    <property type="match status" value="1"/>
</dbReference>
<dbReference type="SUPFAM" id="SSF49764">
    <property type="entry name" value="HSP20-like chaperones"/>
    <property type="match status" value="1"/>
</dbReference>
<dbReference type="PANTHER" id="PTHR46492:SF1">
    <property type="entry name" value="DYNEIN AXONEMAL ASSEMBLY FACTOR 4"/>
    <property type="match status" value="1"/>
</dbReference>
<feature type="domain" description="CS" evidence="5">
    <location>
        <begin position="2"/>
        <end position="86"/>
    </location>
</feature>
<keyword evidence="2 3" id="KW-0802">TPR repeat</keyword>
<dbReference type="PROSITE" id="PS51203">
    <property type="entry name" value="CS"/>
    <property type="match status" value="1"/>
</dbReference>
<feature type="coiled-coil region" evidence="4">
    <location>
        <begin position="91"/>
        <end position="129"/>
    </location>
</feature>
<dbReference type="Gene3D" id="1.25.40.10">
    <property type="entry name" value="Tetratricopeptide repeat domain"/>
    <property type="match status" value="3"/>
</dbReference>
<keyword evidence="1" id="KW-0677">Repeat</keyword>
<accession>A0A7S3Z4K2</accession>
<dbReference type="GO" id="GO:0003341">
    <property type="term" value="P:cilium movement"/>
    <property type="evidence" value="ECO:0007669"/>
    <property type="project" value="TreeGrafter"/>
</dbReference>
<dbReference type="SUPFAM" id="SSF48452">
    <property type="entry name" value="TPR-like"/>
    <property type="match status" value="3"/>
</dbReference>
<gene>
    <name evidence="6" type="ORF">LGLO00237_LOCUS23262</name>
</gene>
<reference evidence="6" key="1">
    <citation type="submission" date="2021-01" db="EMBL/GenBank/DDBJ databases">
        <authorList>
            <person name="Corre E."/>
            <person name="Pelletier E."/>
            <person name="Niang G."/>
            <person name="Scheremetjew M."/>
            <person name="Finn R."/>
            <person name="Kale V."/>
            <person name="Holt S."/>
            <person name="Cochrane G."/>
            <person name="Meng A."/>
            <person name="Brown T."/>
            <person name="Cohen L."/>
        </authorList>
    </citation>
    <scope>NUCLEOTIDE SEQUENCE</scope>
    <source>
        <strain evidence="6">CCCM811</strain>
    </source>
</reference>
<evidence type="ECO:0000256" key="4">
    <source>
        <dbReference type="SAM" id="Coils"/>
    </source>
</evidence>
<proteinExistence type="predicted"/>
<evidence type="ECO:0000313" key="6">
    <source>
        <dbReference type="EMBL" id="CAE0671613.1"/>
    </source>
</evidence>
<evidence type="ECO:0000256" key="3">
    <source>
        <dbReference type="PROSITE-ProRule" id="PRU00339"/>
    </source>
</evidence>
<dbReference type="Pfam" id="PF04969">
    <property type="entry name" value="CS"/>
    <property type="match status" value="1"/>
</dbReference>
<dbReference type="Gene3D" id="2.60.40.790">
    <property type="match status" value="1"/>
</dbReference>
<evidence type="ECO:0000256" key="2">
    <source>
        <dbReference type="ARBA" id="ARBA00022803"/>
    </source>
</evidence>
<evidence type="ECO:0000259" key="5">
    <source>
        <dbReference type="PROSITE" id="PS51203"/>
    </source>
</evidence>
<dbReference type="InterPro" id="IPR007052">
    <property type="entry name" value="CS_dom"/>
</dbReference>
<dbReference type="InterPro" id="IPR011990">
    <property type="entry name" value="TPR-like_helical_dom_sf"/>
</dbReference>
<dbReference type="SMART" id="SM00028">
    <property type="entry name" value="TPR"/>
    <property type="match status" value="6"/>
</dbReference>
<name>A0A7S3Z4K2_9EUKA</name>
<dbReference type="InterPro" id="IPR013105">
    <property type="entry name" value="TPR_2"/>
</dbReference>
<dbReference type="GO" id="GO:0036158">
    <property type="term" value="P:outer dynein arm assembly"/>
    <property type="evidence" value="ECO:0007669"/>
    <property type="project" value="TreeGrafter"/>
</dbReference>